<evidence type="ECO:0000256" key="2">
    <source>
        <dbReference type="ARBA" id="ARBA00022729"/>
    </source>
</evidence>
<dbReference type="InterPro" id="IPR003599">
    <property type="entry name" value="Ig_sub"/>
</dbReference>
<dbReference type="InterPro" id="IPR050504">
    <property type="entry name" value="IgSF_BTN/MOG"/>
</dbReference>
<evidence type="ECO:0000313" key="11">
    <source>
        <dbReference type="EMBL" id="KAJ4946413.1"/>
    </source>
</evidence>
<keyword evidence="2 9" id="KW-0732">Signal</keyword>
<dbReference type="InterPro" id="IPR007110">
    <property type="entry name" value="Ig-like_dom"/>
</dbReference>
<comment type="subcellular location">
    <subcellularLocation>
        <location evidence="1">Membrane</location>
    </subcellularLocation>
</comment>
<dbReference type="EMBL" id="JAPTMU010000003">
    <property type="protein sequence ID" value="KAJ4946413.1"/>
    <property type="molecule type" value="Genomic_DNA"/>
</dbReference>
<reference evidence="11" key="1">
    <citation type="submission" date="2022-11" db="EMBL/GenBank/DDBJ databases">
        <title>Chromosome-level genome of Pogonophryne albipinna.</title>
        <authorList>
            <person name="Jo E."/>
        </authorList>
    </citation>
    <scope>NUCLEOTIDE SEQUENCE</scope>
    <source>
        <strain evidence="11">SGF0006</strain>
        <tissue evidence="11">Muscle</tissue>
    </source>
</reference>
<evidence type="ECO:0000256" key="5">
    <source>
        <dbReference type="ARBA" id="ARBA00023180"/>
    </source>
</evidence>
<comment type="caution">
    <text evidence="11">The sequence shown here is derived from an EMBL/GenBank/DDBJ whole genome shotgun (WGS) entry which is preliminary data.</text>
</comment>
<dbReference type="GO" id="GO:0005102">
    <property type="term" value="F:signaling receptor binding"/>
    <property type="evidence" value="ECO:0007669"/>
    <property type="project" value="TreeGrafter"/>
</dbReference>
<name>A0AAD6FV02_9TELE</name>
<feature type="compositionally biased region" description="Basic and acidic residues" evidence="7">
    <location>
        <begin position="130"/>
        <end position="140"/>
    </location>
</feature>
<evidence type="ECO:0000256" key="3">
    <source>
        <dbReference type="ARBA" id="ARBA00023136"/>
    </source>
</evidence>
<dbReference type="GO" id="GO:0001817">
    <property type="term" value="P:regulation of cytokine production"/>
    <property type="evidence" value="ECO:0007669"/>
    <property type="project" value="TreeGrafter"/>
</dbReference>
<feature type="transmembrane region" description="Helical" evidence="8">
    <location>
        <begin position="159"/>
        <end position="181"/>
    </location>
</feature>
<organism evidence="11 12">
    <name type="scientific">Pogonophryne albipinna</name>
    <dbReference type="NCBI Taxonomy" id="1090488"/>
    <lineage>
        <taxon>Eukaryota</taxon>
        <taxon>Metazoa</taxon>
        <taxon>Chordata</taxon>
        <taxon>Craniata</taxon>
        <taxon>Vertebrata</taxon>
        <taxon>Euteleostomi</taxon>
        <taxon>Actinopterygii</taxon>
        <taxon>Neopterygii</taxon>
        <taxon>Teleostei</taxon>
        <taxon>Neoteleostei</taxon>
        <taxon>Acanthomorphata</taxon>
        <taxon>Eupercaria</taxon>
        <taxon>Perciformes</taxon>
        <taxon>Notothenioidei</taxon>
        <taxon>Pogonophryne</taxon>
    </lineage>
</organism>
<evidence type="ECO:0000256" key="7">
    <source>
        <dbReference type="SAM" id="MobiDB-lite"/>
    </source>
</evidence>
<feature type="chain" id="PRO_5042072472" description="Ig-like domain-containing protein" evidence="9">
    <location>
        <begin position="17"/>
        <end position="309"/>
    </location>
</feature>
<dbReference type="SUPFAM" id="SSF48726">
    <property type="entry name" value="Immunoglobulin"/>
    <property type="match status" value="1"/>
</dbReference>
<dbReference type="AlphaFoldDB" id="A0AAD6FV02"/>
<dbReference type="InterPro" id="IPR036179">
    <property type="entry name" value="Ig-like_dom_sf"/>
</dbReference>
<feature type="region of interest" description="Disordered" evidence="7">
    <location>
        <begin position="130"/>
        <end position="153"/>
    </location>
</feature>
<evidence type="ECO:0000313" key="12">
    <source>
        <dbReference type="Proteomes" id="UP001219934"/>
    </source>
</evidence>
<keyword evidence="4" id="KW-1015">Disulfide bond</keyword>
<dbReference type="Proteomes" id="UP001219934">
    <property type="component" value="Unassembled WGS sequence"/>
</dbReference>
<proteinExistence type="predicted"/>
<feature type="domain" description="Ig-like" evidence="10">
    <location>
        <begin position="18"/>
        <end position="110"/>
    </location>
</feature>
<feature type="transmembrane region" description="Helical" evidence="8">
    <location>
        <begin position="270"/>
        <end position="288"/>
    </location>
</feature>
<keyword evidence="5" id="KW-0325">Glycoprotein</keyword>
<keyword evidence="8" id="KW-1133">Transmembrane helix</keyword>
<accession>A0AAD6FV02</accession>
<dbReference type="InterPro" id="IPR013783">
    <property type="entry name" value="Ig-like_fold"/>
</dbReference>
<keyword evidence="8" id="KW-0812">Transmembrane</keyword>
<gene>
    <name evidence="11" type="ORF">JOQ06_024080</name>
</gene>
<dbReference type="GO" id="GO:0009897">
    <property type="term" value="C:external side of plasma membrane"/>
    <property type="evidence" value="ECO:0007669"/>
    <property type="project" value="TreeGrafter"/>
</dbReference>
<evidence type="ECO:0000256" key="1">
    <source>
        <dbReference type="ARBA" id="ARBA00004370"/>
    </source>
</evidence>
<dbReference type="GO" id="GO:0050863">
    <property type="term" value="P:regulation of T cell activation"/>
    <property type="evidence" value="ECO:0007669"/>
    <property type="project" value="UniProtKB-ARBA"/>
</dbReference>
<dbReference type="PROSITE" id="PS50835">
    <property type="entry name" value="IG_LIKE"/>
    <property type="match status" value="1"/>
</dbReference>
<sequence length="309" mass="34295">MKKLLLLLLVAENILALPLACLPSQPVEALDGGSATLQCRLDPPINLSSKTVEWNRGHTLYVHVYRSRRDDPDSQMLQYRDRTTLNHGDLTTGVSTLTISNVSLSDNGSYEVYLPQLEVRCSTHLTVVTKEQENQTKRNDSSTTSPPAGERNDASNREVVLAAIIPTVLLILCVLVVLLVLNSGKIRMDGEAQRRTEMLGNEPKMTKYLYLHSDCRHPSPPQEHRSNYLRVDFSGCIDETTFSMVSGHYATHIITFHTEGLSPLVTIKNAAISLIGLIGFITGTYIAIEKIIERNGLKSTEAFSSFMVQ</sequence>
<keyword evidence="3 8" id="KW-0472">Membrane</keyword>
<protein>
    <recommendedName>
        <fullName evidence="10">Ig-like domain-containing protein</fullName>
    </recommendedName>
</protein>
<keyword evidence="12" id="KW-1185">Reference proteome</keyword>
<dbReference type="GO" id="GO:0050852">
    <property type="term" value="P:T cell receptor signaling pathway"/>
    <property type="evidence" value="ECO:0007669"/>
    <property type="project" value="TreeGrafter"/>
</dbReference>
<evidence type="ECO:0000256" key="9">
    <source>
        <dbReference type="SAM" id="SignalP"/>
    </source>
</evidence>
<evidence type="ECO:0000256" key="6">
    <source>
        <dbReference type="ARBA" id="ARBA00023319"/>
    </source>
</evidence>
<dbReference type="SMART" id="SM00409">
    <property type="entry name" value="IG"/>
    <property type="match status" value="1"/>
</dbReference>
<evidence type="ECO:0000256" key="8">
    <source>
        <dbReference type="SAM" id="Phobius"/>
    </source>
</evidence>
<dbReference type="Gene3D" id="2.60.40.10">
    <property type="entry name" value="Immunoglobulins"/>
    <property type="match status" value="1"/>
</dbReference>
<feature type="signal peptide" evidence="9">
    <location>
        <begin position="1"/>
        <end position="16"/>
    </location>
</feature>
<dbReference type="Pfam" id="PF07686">
    <property type="entry name" value="V-set"/>
    <property type="match status" value="1"/>
</dbReference>
<dbReference type="PANTHER" id="PTHR24100:SF151">
    <property type="entry name" value="ICOS LIGAND"/>
    <property type="match status" value="1"/>
</dbReference>
<evidence type="ECO:0000256" key="4">
    <source>
        <dbReference type="ARBA" id="ARBA00023157"/>
    </source>
</evidence>
<dbReference type="InterPro" id="IPR013106">
    <property type="entry name" value="Ig_V-set"/>
</dbReference>
<dbReference type="GO" id="GO:1903037">
    <property type="term" value="P:regulation of leukocyte cell-cell adhesion"/>
    <property type="evidence" value="ECO:0007669"/>
    <property type="project" value="UniProtKB-ARBA"/>
</dbReference>
<evidence type="ECO:0000259" key="10">
    <source>
        <dbReference type="PROSITE" id="PS50835"/>
    </source>
</evidence>
<keyword evidence="6" id="KW-0393">Immunoglobulin domain</keyword>
<dbReference type="FunFam" id="2.60.40.10:FF:000142">
    <property type="entry name" value="V-set domain-containing T-cell activation inhibitor 1"/>
    <property type="match status" value="1"/>
</dbReference>
<dbReference type="PANTHER" id="PTHR24100">
    <property type="entry name" value="BUTYROPHILIN"/>
    <property type="match status" value="1"/>
</dbReference>